<dbReference type="EMBL" id="JAHUTI010059226">
    <property type="protein sequence ID" value="MED6250783.1"/>
    <property type="molecule type" value="Genomic_DNA"/>
</dbReference>
<evidence type="ECO:0000256" key="1">
    <source>
        <dbReference type="ARBA" id="ARBA00023157"/>
    </source>
</evidence>
<evidence type="ECO:0000313" key="5">
    <source>
        <dbReference type="Proteomes" id="UP001345963"/>
    </source>
</evidence>
<feature type="domain" description="Peptidase M12B propeptide" evidence="3">
    <location>
        <begin position="51"/>
        <end position="145"/>
    </location>
</feature>
<sequence>MNRSELGLHAAGQRASPIQVLVALLLVLEICKALGSPNEPERFLHDLPPYEVVHPTRVDARGHFLSNILSHHARRLQRRETSEDRVDAERVFYQFLHGGHSLHFNLTLNPNLLAPGFMTERRYGGLEGAKIHRHGPMRCHYLGEVWDRTTVKGSAAISVCDGLVSR</sequence>
<evidence type="ECO:0000259" key="3">
    <source>
        <dbReference type="Pfam" id="PF01562"/>
    </source>
</evidence>
<evidence type="ECO:0000313" key="4">
    <source>
        <dbReference type="EMBL" id="MED6250783.1"/>
    </source>
</evidence>
<dbReference type="Pfam" id="PF01562">
    <property type="entry name" value="Pep_M12B_propep"/>
    <property type="match status" value="1"/>
</dbReference>
<feature type="signal peptide" evidence="2">
    <location>
        <begin position="1"/>
        <end position="35"/>
    </location>
</feature>
<reference evidence="4 5" key="1">
    <citation type="submission" date="2021-07" db="EMBL/GenBank/DDBJ databases">
        <authorList>
            <person name="Palmer J.M."/>
        </authorList>
    </citation>
    <scope>NUCLEOTIDE SEQUENCE [LARGE SCALE GENOMIC DNA]</scope>
    <source>
        <strain evidence="4 5">AT_MEX2019</strain>
        <tissue evidence="4">Muscle</tissue>
    </source>
</reference>
<comment type="caution">
    <text evidence="4">The sequence shown here is derived from an EMBL/GenBank/DDBJ whole genome shotgun (WGS) entry which is preliminary data.</text>
</comment>
<organism evidence="4 5">
    <name type="scientific">Ataeniobius toweri</name>
    <dbReference type="NCBI Taxonomy" id="208326"/>
    <lineage>
        <taxon>Eukaryota</taxon>
        <taxon>Metazoa</taxon>
        <taxon>Chordata</taxon>
        <taxon>Craniata</taxon>
        <taxon>Vertebrata</taxon>
        <taxon>Euteleostomi</taxon>
        <taxon>Actinopterygii</taxon>
        <taxon>Neopterygii</taxon>
        <taxon>Teleostei</taxon>
        <taxon>Neoteleostei</taxon>
        <taxon>Acanthomorphata</taxon>
        <taxon>Ovalentaria</taxon>
        <taxon>Atherinomorphae</taxon>
        <taxon>Cyprinodontiformes</taxon>
        <taxon>Goodeidae</taxon>
        <taxon>Ataeniobius</taxon>
    </lineage>
</organism>
<keyword evidence="5" id="KW-1185">Reference proteome</keyword>
<name>A0ABU7BMI7_9TELE</name>
<accession>A0ABU7BMI7</accession>
<keyword evidence="2" id="KW-0732">Signal</keyword>
<feature type="chain" id="PRO_5047416760" description="Peptidase M12B propeptide domain-containing protein" evidence="2">
    <location>
        <begin position="36"/>
        <end position="166"/>
    </location>
</feature>
<proteinExistence type="predicted"/>
<evidence type="ECO:0000256" key="2">
    <source>
        <dbReference type="SAM" id="SignalP"/>
    </source>
</evidence>
<dbReference type="Proteomes" id="UP001345963">
    <property type="component" value="Unassembled WGS sequence"/>
</dbReference>
<dbReference type="InterPro" id="IPR002870">
    <property type="entry name" value="Peptidase_M12B_N"/>
</dbReference>
<gene>
    <name evidence="4" type="ORF">ATANTOWER_009563</name>
</gene>
<protein>
    <recommendedName>
        <fullName evidence="3">Peptidase M12B propeptide domain-containing protein</fullName>
    </recommendedName>
</protein>
<keyword evidence="1" id="KW-1015">Disulfide bond</keyword>